<dbReference type="InterPro" id="IPR027443">
    <property type="entry name" value="IPNS-like_sf"/>
</dbReference>
<dbReference type="STRING" id="1441469.A0A1Q5QBX1"/>
<protein>
    <submittedName>
        <fullName evidence="1">Uncharacterized protein</fullName>
    </submittedName>
</protein>
<accession>A0A1Q5QBX1</accession>
<evidence type="ECO:0000313" key="1">
    <source>
        <dbReference type="EMBL" id="OKL63435.1"/>
    </source>
</evidence>
<dbReference type="Gene3D" id="2.60.120.330">
    <property type="entry name" value="B-lactam Antibiotic, Isopenicillin N Synthase, Chain"/>
    <property type="match status" value="1"/>
</dbReference>
<dbReference type="OrthoDB" id="288590at2759"/>
<dbReference type="RefSeq" id="XP_020123556.1">
    <property type="nucleotide sequence ID" value="XM_020261714.1"/>
</dbReference>
<dbReference type="EMBL" id="LFMY01000002">
    <property type="protein sequence ID" value="OKL63435.1"/>
    <property type="molecule type" value="Genomic_DNA"/>
</dbReference>
<evidence type="ECO:0000313" key="2">
    <source>
        <dbReference type="Proteomes" id="UP000214365"/>
    </source>
</evidence>
<dbReference type="AlphaFoldDB" id="A0A1Q5QBX1"/>
<dbReference type="SUPFAM" id="SSF51197">
    <property type="entry name" value="Clavaminate synthase-like"/>
    <property type="match status" value="1"/>
</dbReference>
<dbReference type="GeneID" id="31001744"/>
<proteinExistence type="predicted"/>
<organism evidence="1 2">
    <name type="scientific">Talaromyces atroroseus</name>
    <dbReference type="NCBI Taxonomy" id="1441469"/>
    <lineage>
        <taxon>Eukaryota</taxon>
        <taxon>Fungi</taxon>
        <taxon>Dikarya</taxon>
        <taxon>Ascomycota</taxon>
        <taxon>Pezizomycotina</taxon>
        <taxon>Eurotiomycetes</taxon>
        <taxon>Eurotiomycetidae</taxon>
        <taxon>Eurotiales</taxon>
        <taxon>Trichocomaceae</taxon>
        <taxon>Talaromyces</taxon>
        <taxon>Talaromyces sect. Trachyspermi</taxon>
    </lineage>
</organism>
<reference evidence="1 2" key="1">
    <citation type="submission" date="2015-06" db="EMBL/GenBank/DDBJ databases">
        <title>Talaromyces atroroseus IBT 11181 draft genome.</title>
        <authorList>
            <person name="Rasmussen K.B."/>
            <person name="Rasmussen S."/>
            <person name="Petersen B."/>
            <person name="Sicheritz-Ponten T."/>
            <person name="Mortensen U.H."/>
            <person name="Thrane U."/>
        </authorList>
    </citation>
    <scope>NUCLEOTIDE SEQUENCE [LARGE SCALE GENOMIC DNA]</scope>
    <source>
        <strain evidence="1 2">IBT 11181</strain>
    </source>
</reference>
<sequence length="126" mass="13484">MSRRSLAPTVSLTGSMLSHELGTPFANIGDCITMMTNGLLRSALRRVGPVTGCAMLECYSLAYLMWPEDQTVLRPLDSPLIPQSVAPEGAAVTNDALSRKKFMALRGTKDAGNFDQILTGGRGILV</sequence>
<name>A0A1Q5QBX1_TALAT</name>
<gene>
    <name evidence="1" type="ORF">UA08_01989</name>
</gene>
<keyword evidence="2" id="KW-1185">Reference proteome</keyword>
<dbReference type="Proteomes" id="UP000214365">
    <property type="component" value="Unassembled WGS sequence"/>
</dbReference>
<comment type="caution">
    <text evidence="1">The sequence shown here is derived from an EMBL/GenBank/DDBJ whole genome shotgun (WGS) entry which is preliminary data.</text>
</comment>